<dbReference type="EMBL" id="QKLU01000002">
    <property type="protein sequence ID" value="PYF75473.1"/>
    <property type="molecule type" value="Genomic_DNA"/>
</dbReference>
<comment type="caution">
    <text evidence="2">The sequence shown here is derived from an EMBL/GenBank/DDBJ whole genome shotgun (WGS) entry which is preliminary data.</text>
</comment>
<keyword evidence="3" id="KW-1185">Reference proteome</keyword>
<feature type="chain" id="PRO_5016335042" evidence="1">
    <location>
        <begin position="23"/>
        <end position="211"/>
    </location>
</feature>
<keyword evidence="1" id="KW-0732">Signal</keyword>
<accession>A0A318UH50</accession>
<evidence type="ECO:0000313" key="3">
    <source>
        <dbReference type="Proteomes" id="UP000248198"/>
    </source>
</evidence>
<evidence type="ECO:0000256" key="1">
    <source>
        <dbReference type="SAM" id="SignalP"/>
    </source>
</evidence>
<name>A0A318UH50_9SPHI</name>
<protein>
    <submittedName>
        <fullName evidence="2">Uncharacterized protein</fullName>
    </submittedName>
</protein>
<sequence>MRKRFYLLSITMIVLWAAKAGAQQKTDLEKLPYHTGAESILKVAGAYATERSDWFFLPGMKTENMGIFRFGPVEFSNGGAKGPKDIPVNRVTFVFDDGAHGRLVGLELHIEKEVEAKKLRSYIWSNYGQPLSFERPAPKDRDRDKVNGYAPFMFKRQGSNQTMIVVDNFPGHGERKGYTIDVFIMDNDVKAPGNGNNETALDALKKNLKRF</sequence>
<dbReference type="RefSeq" id="WP_146229775.1">
    <property type="nucleotide sequence ID" value="NZ_QKLU01000002.1"/>
</dbReference>
<feature type="signal peptide" evidence="1">
    <location>
        <begin position="1"/>
        <end position="22"/>
    </location>
</feature>
<evidence type="ECO:0000313" key="2">
    <source>
        <dbReference type="EMBL" id="PYF75473.1"/>
    </source>
</evidence>
<proteinExistence type="predicted"/>
<dbReference type="Proteomes" id="UP000248198">
    <property type="component" value="Unassembled WGS sequence"/>
</dbReference>
<organism evidence="2 3">
    <name type="scientific">Pedobacter nutrimenti</name>
    <dbReference type="NCBI Taxonomy" id="1241337"/>
    <lineage>
        <taxon>Bacteria</taxon>
        <taxon>Pseudomonadati</taxon>
        <taxon>Bacteroidota</taxon>
        <taxon>Sphingobacteriia</taxon>
        <taxon>Sphingobacteriales</taxon>
        <taxon>Sphingobacteriaceae</taxon>
        <taxon>Pedobacter</taxon>
    </lineage>
</organism>
<dbReference type="AlphaFoldDB" id="A0A318UH50"/>
<dbReference type="OrthoDB" id="762598at2"/>
<gene>
    <name evidence="2" type="ORF">B0O44_10222</name>
</gene>
<reference evidence="2 3" key="1">
    <citation type="submission" date="2018-06" db="EMBL/GenBank/DDBJ databases">
        <title>Genomic Encyclopedia of Archaeal and Bacterial Type Strains, Phase II (KMG-II): from individual species to whole genera.</title>
        <authorList>
            <person name="Goeker M."/>
        </authorList>
    </citation>
    <scope>NUCLEOTIDE SEQUENCE [LARGE SCALE GENOMIC DNA]</scope>
    <source>
        <strain evidence="2 3">DSM 27372</strain>
    </source>
</reference>